<dbReference type="GO" id="GO:0045202">
    <property type="term" value="C:synapse"/>
    <property type="evidence" value="ECO:0007669"/>
    <property type="project" value="GOC"/>
</dbReference>
<organism evidence="2 3">
    <name type="scientific">Erpetoichthys calabaricus</name>
    <name type="common">Rope fish</name>
    <name type="synonym">Calamoichthys calabaricus</name>
    <dbReference type="NCBI Taxonomy" id="27687"/>
    <lineage>
        <taxon>Eukaryota</taxon>
        <taxon>Metazoa</taxon>
        <taxon>Chordata</taxon>
        <taxon>Craniata</taxon>
        <taxon>Vertebrata</taxon>
        <taxon>Euteleostomi</taxon>
        <taxon>Actinopterygii</taxon>
        <taxon>Polypteriformes</taxon>
        <taxon>Polypteridae</taxon>
        <taxon>Erpetoichthys</taxon>
    </lineage>
</organism>
<evidence type="ECO:0000313" key="3">
    <source>
        <dbReference type="Proteomes" id="UP000694620"/>
    </source>
</evidence>
<evidence type="ECO:0000313" key="2">
    <source>
        <dbReference type="Ensembl" id="ENSECRP00000009567.1"/>
    </source>
</evidence>
<reference evidence="2" key="3">
    <citation type="submission" date="2025-09" db="UniProtKB">
        <authorList>
            <consortium name="Ensembl"/>
        </authorList>
    </citation>
    <scope>IDENTIFICATION</scope>
</reference>
<dbReference type="Ensembl" id="ENSECRT00000009730.1">
    <property type="protein sequence ID" value="ENSECRP00000009567.1"/>
    <property type="gene ID" value="ENSECRG00000006414.1"/>
</dbReference>
<proteinExistence type="predicted"/>
<dbReference type="GO" id="GO:0097539">
    <property type="term" value="C:ciliary transition fiber"/>
    <property type="evidence" value="ECO:0007669"/>
    <property type="project" value="TreeGrafter"/>
</dbReference>
<keyword evidence="3" id="KW-1185">Reference proteome</keyword>
<sequence length="253" mass="28770">THTHERHTHERKRDKHIAHGLIPSATIAPRPAVSRTPPPRSPNASPERPRSALAAAILATTLAGRTVAIPPVRCRSYSDSDALHSETSSLVQPYASISEFQSCLCNKSFFHVALVEKSAFMCHSRNYFYYHMNLIAFHFCRERNSQSAIKSPRMPSPKFDEHFNFALEGTEKSSMEEKVYSKLCALGTKLPRLFYNISDHKIDREIDRYFINPQGKFTYTSSSILIKTILIKEQCKLNARWMCKAGIIDNNLV</sequence>
<dbReference type="InterPro" id="IPR033545">
    <property type="entry name" value="CEP89"/>
</dbReference>
<dbReference type="GO" id="GO:0005814">
    <property type="term" value="C:centriole"/>
    <property type="evidence" value="ECO:0007669"/>
    <property type="project" value="InterPro"/>
</dbReference>
<reference evidence="2" key="2">
    <citation type="submission" date="2025-08" db="UniProtKB">
        <authorList>
            <consortium name="Ensembl"/>
        </authorList>
    </citation>
    <scope>IDENTIFICATION</scope>
</reference>
<evidence type="ECO:0000256" key="1">
    <source>
        <dbReference type="SAM" id="MobiDB-lite"/>
    </source>
</evidence>
<name>A0A8C4RYG5_ERPCA</name>
<accession>A0A8C4RYG5</accession>
<dbReference type="GO" id="GO:0007268">
    <property type="term" value="P:chemical synaptic transmission"/>
    <property type="evidence" value="ECO:0007669"/>
    <property type="project" value="InterPro"/>
</dbReference>
<dbReference type="AlphaFoldDB" id="A0A8C4RYG5"/>
<feature type="region of interest" description="Disordered" evidence="1">
    <location>
        <begin position="1"/>
        <end position="50"/>
    </location>
</feature>
<dbReference type="PANTHER" id="PTHR36170">
    <property type="entry name" value="CENTROSOMAL PROTEIN OF 89 KDA"/>
    <property type="match status" value="1"/>
</dbReference>
<feature type="compositionally biased region" description="Basic residues" evidence="1">
    <location>
        <begin position="1"/>
        <end position="18"/>
    </location>
</feature>
<dbReference type="PANTHER" id="PTHR36170:SF1">
    <property type="entry name" value="CENTROSOMAL PROTEIN OF 89 KDA"/>
    <property type="match status" value="1"/>
</dbReference>
<dbReference type="GeneTree" id="ENSGT01120000277329"/>
<dbReference type="GO" id="GO:0060271">
    <property type="term" value="P:cilium assembly"/>
    <property type="evidence" value="ECO:0007669"/>
    <property type="project" value="InterPro"/>
</dbReference>
<dbReference type="Proteomes" id="UP000694620">
    <property type="component" value="Chromosome 9"/>
</dbReference>
<reference evidence="2" key="1">
    <citation type="submission" date="2021-06" db="EMBL/GenBank/DDBJ databases">
        <authorList>
            <consortium name="Wellcome Sanger Institute Data Sharing"/>
        </authorList>
    </citation>
    <scope>NUCLEOTIDE SEQUENCE [LARGE SCALE GENOMIC DNA]</scope>
</reference>
<protein>
    <submittedName>
        <fullName evidence="2">Uncharacterized protein</fullName>
    </submittedName>
</protein>
<dbReference type="GO" id="GO:0007005">
    <property type="term" value="P:mitochondrion organization"/>
    <property type="evidence" value="ECO:0007669"/>
    <property type="project" value="InterPro"/>
</dbReference>